<evidence type="ECO:0000313" key="4">
    <source>
        <dbReference type="Proteomes" id="UP000065511"/>
    </source>
</evidence>
<organism evidence="3 5">
    <name type="scientific">Enterococcus silesiacus</name>
    <dbReference type="NCBI Taxonomy" id="332949"/>
    <lineage>
        <taxon>Bacteria</taxon>
        <taxon>Bacillati</taxon>
        <taxon>Bacillota</taxon>
        <taxon>Bacilli</taxon>
        <taxon>Lactobacillales</taxon>
        <taxon>Enterococcaceae</taxon>
        <taxon>Enterococcus</taxon>
    </lineage>
</organism>
<dbReference type="AlphaFoldDB" id="A0A0S3K9V2"/>
<dbReference type="Proteomes" id="UP000183039">
    <property type="component" value="Unassembled WGS sequence"/>
</dbReference>
<reference evidence="2 4" key="2">
    <citation type="submission" date="2015-12" db="EMBL/GenBank/DDBJ databases">
        <authorList>
            <person name="Lauer A."/>
            <person name="Humrighouse B."/>
            <person name="Loparev V."/>
            <person name="Shewmaker P.L."/>
            <person name="Whitney A.M."/>
            <person name="McLaughlin R.W."/>
        </authorList>
    </citation>
    <scope>NUCLEOTIDE SEQUENCE [LARGE SCALE GENOMIC DNA]</scope>
    <source>
        <strain evidence="2 4">LMG 23085</strain>
    </source>
</reference>
<accession>A0A0S3K9V2</accession>
<evidence type="ECO:0000313" key="5">
    <source>
        <dbReference type="Proteomes" id="UP000183039"/>
    </source>
</evidence>
<evidence type="ECO:0000313" key="3">
    <source>
        <dbReference type="EMBL" id="OJG91681.1"/>
    </source>
</evidence>
<dbReference type="Proteomes" id="UP000065511">
    <property type="component" value="Chromosome"/>
</dbReference>
<sequence length="115" mass="12288">MKKIYAILCVVGFSVLGVGLLGNSSEVDAAETETYSNVSTYGFTSRYASQWVSETRWVDLANPPQTIFVSRHVFQGGLSGNLSGSLNISHRPSGTGIGNVTYSGSISGYVSGWVW</sequence>
<evidence type="ECO:0000313" key="2">
    <source>
        <dbReference type="EMBL" id="ALS01088.1"/>
    </source>
</evidence>
<evidence type="ECO:0008006" key="6">
    <source>
        <dbReference type="Google" id="ProtNLM"/>
    </source>
</evidence>
<evidence type="ECO:0000256" key="1">
    <source>
        <dbReference type="SAM" id="SignalP"/>
    </source>
</evidence>
<feature type="signal peptide" evidence="1">
    <location>
        <begin position="1"/>
        <end position="29"/>
    </location>
</feature>
<dbReference type="KEGG" id="ess:ATZ33_06815"/>
<feature type="chain" id="PRO_5044546787" description="Lactococcin 972 family bacteriocin" evidence="1">
    <location>
        <begin position="30"/>
        <end position="115"/>
    </location>
</feature>
<proteinExistence type="predicted"/>
<reference evidence="3 5" key="1">
    <citation type="submission" date="2014-12" db="EMBL/GenBank/DDBJ databases">
        <title>Draft genome sequences of 29 type strains of Enterococci.</title>
        <authorList>
            <person name="Zhong Z."/>
            <person name="Sun Z."/>
            <person name="Liu W."/>
            <person name="Zhang W."/>
            <person name="Zhang H."/>
        </authorList>
    </citation>
    <scope>NUCLEOTIDE SEQUENCE [LARGE SCALE GENOMIC DNA]</scope>
    <source>
        <strain evidence="3 5">DSM 22801</strain>
    </source>
</reference>
<keyword evidence="1" id="KW-0732">Signal</keyword>
<name>A0A0S3K9V2_9ENTE</name>
<dbReference type="EMBL" id="JXLC01000011">
    <property type="protein sequence ID" value="OJG91681.1"/>
    <property type="molecule type" value="Genomic_DNA"/>
</dbReference>
<gene>
    <name evidence="2" type="ORF">ATZ33_06815</name>
    <name evidence="3" type="ORF">RV15_GL000348</name>
</gene>
<protein>
    <recommendedName>
        <fullName evidence="6">Lactococcin 972 family bacteriocin</fullName>
    </recommendedName>
</protein>
<dbReference type="EMBL" id="CP013614">
    <property type="protein sequence ID" value="ALS01088.1"/>
    <property type="molecule type" value="Genomic_DNA"/>
</dbReference>
<dbReference type="RefSeq" id="WP_071877690.1">
    <property type="nucleotide sequence ID" value="NZ_JXLC01000011.1"/>
</dbReference>
<keyword evidence="4" id="KW-1185">Reference proteome</keyword>